<name>A0ABX1W0G1_9SPHI</name>
<sequence length="62" mass="7305">MKILKSKVDSGDWRLTEFINTNNISREDILTIIVSGNGFNQKYTLFYYEEPKPEDEKKGFWG</sequence>
<evidence type="ECO:0000313" key="1">
    <source>
        <dbReference type="EMBL" id="NNU33595.1"/>
    </source>
</evidence>
<comment type="caution">
    <text evidence="1">The sequence shown here is derived from an EMBL/GenBank/DDBJ whole genome shotgun (WGS) entry which is preliminary data.</text>
</comment>
<protein>
    <submittedName>
        <fullName evidence="1">Uncharacterized protein</fullName>
    </submittedName>
</protein>
<evidence type="ECO:0000313" key="2">
    <source>
        <dbReference type="Proteomes" id="UP000566071"/>
    </source>
</evidence>
<keyword evidence="2" id="KW-1185">Reference proteome</keyword>
<gene>
    <name evidence="1" type="ORF">HK413_04530</name>
</gene>
<accession>A0ABX1W0G1</accession>
<proteinExistence type="predicted"/>
<reference evidence="1 2" key="1">
    <citation type="submission" date="2020-05" db="EMBL/GenBank/DDBJ databases">
        <authorList>
            <person name="Khan S.A."/>
            <person name="Jeon C.O."/>
            <person name="Chun B.H."/>
        </authorList>
    </citation>
    <scope>NUCLEOTIDE SEQUENCE [LARGE SCALE GENOMIC DNA]</scope>
    <source>
        <strain evidence="1 2">S1162</strain>
    </source>
</reference>
<organism evidence="1 2">
    <name type="scientific">Mucilaginibacter humi</name>
    <dbReference type="NCBI Taxonomy" id="2732510"/>
    <lineage>
        <taxon>Bacteria</taxon>
        <taxon>Pseudomonadati</taxon>
        <taxon>Bacteroidota</taxon>
        <taxon>Sphingobacteriia</taxon>
        <taxon>Sphingobacteriales</taxon>
        <taxon>Sphingobacteriaceae</taxon>
        <taxon>Mucilaginibacter</taxon>
    </lineage>
</organism>
<dbReference type="Proteomes" id="UP000566071">
    <property type="component" value="Unassembled WGS sequence"/>
</dbReference>
<dbReference type="EMBL" id="JABFCR010000014">
    <property type="protein sequence ID" value="NNU33595.1"/>
    <property type="molecule type" value="Genomic_DNA"/>
</dbReference>